<name>A0ABV4Y0Y3_9CYAN</name>
<comment type="caution">
    <text evidence="3">The sequence shown here is derived from an EMBL/GenBank/DDBJ whole genome shotgun (WGS) entry which is preliminary data.</text>
</comment>
<reference evidence="3 4" key="1">
    <citation type="submission" date="2024-09" db="EMBL/GenBank/DDBJ databases">
        <title>Floridaenema gen nov. (Aerosakkonemataceae, Aerosakkonematales ord. nov., Cyanobacteria) from benthic tropical and subtropical fresh waters, with the description of four new species.</title>
        <authorList>
            <person name="Moretto J.A."/>
            <person name="Berthold D.E."/>
            <person name="Lefler F.W."/>
            <person name="Huang I.-S."/>
            <person name="Laughinghouse H. IV."/>
        </authorList>
    </citation>
    <scope>NUCLEOTIDE SEQUENCE [LARGE SCALE GENOMIC DNA]</scope>
    <source>
        <strain evidence="3 4">BLCC-F50</strain>
    </source>
</reference>
<dbReference type="SUPFAM" id="SSF47090">
    <property type="entry name" value="PGBD-like"/>
    <property type="match status" value="1"/>
</dbReference>
<dbReference type="InterPro" id="IPR036366">
    <property type="entry name" value="PGBDSf"/>
</dbReference>
<protein>
    <submittedName>
        <fullName evidence="3">Peptidoglycan-binding protein</fullName>
    </submittedName>
</protein>
<organism evidence="3 4">
    <name type="scientific">Floridaenema flaviceps BLCC-F50</name>
    <dbReference type="NCBI Taxonomy" id="3153642"/>
    <lineage>
        <taxon>Bacteria</taxon>
        <taxon>Bacillati</taxon>
        <taxon>Cyanobacteriota</taxon>
        <taxon>Cyanophyceae</taxon>
        <taxon>Oscillatoriophycideae</taxon>
        <taxon>Aerosakkonematales</taxon>
        <taxon>Aerosakkonemataceae</taxon>
        <taxon>Floridanema</taxon>
        <taxon>Floridanema flaviceps</taxon>
    </lineage>
</organism>
<dbReference type="Gene3D" id="1.10.101.10">
    <property type="entry name" value="PGBD-like superfamily/PGBD"/>
    <property type="match status" value="1"/>
</dbReference>
<evidence type="ECO:0000313" key="3">
    <source>
        <dbReference type="EMBL" id="MFB2897660.1"/>
    </source>
</evidence>
<feature type="compositionally biased region" description="Low complexity" evidence="1">
    <location>
        <begin position="35"/>
        <end position="59"/>
    </location>
</feature>
<accession>A0ABV4Y0Y3</accession>
<gene>
    <name evidence="3" type="ORF">ACE1CI_32485</name>
</gene>
<keyword evidence="4" id="KW-1185">Reference proteome</keyword>
<dbReference type="InterPro" id="IPR036365">
    <property type="entry name" value="PGBD-like_sf"/>
</dbReference>
<evidence type="ECO:0000256" key="1">
    <source>
        <dbReference type="SAM" id="MobiDB-lite"/>
    </source>
</evidence>
<dbReference type="EMBL" id="JBHFNR010000262">
    <property type="protein sequence ID" value="MFB2897660.1"/>
    <property type="molecule type" value="Genomic_DNA"/>
</dbReference>
<evidence type="ECO:0000259" key="2">
    <source>
        <dbReference type="Pfam" id="PF01471"/>
    </source>
</evidence>
<dbReference type="Proteomes" id="UP001576784">
    <property type="component" value="Unassembled WGS sequence"/>
</dbReference>
<dbReference type="InterPro" id="IPR002477">
    <property type="entry name" value="Peptidoglycan-bd-like"/>
</dbReference>
<feature type="region of interest" description="Disordered" evidence="1">
    <location>
        <begin position="35"/>
        <end position="65"/>
    </location>
</feature>
<dbReference type="RefSeq" id="WP_413267271.1">
    <property type="nucleotide sequence ID" value="NZ_JBHFNR010000262.1"/>
</dbReference>
<proteinExistence type="predicted"/>
<sequence length="122" mass="12757">MTFDALKSNRLVLGAIAAISVTSLSIGGIPAFAATPNQSSSTSNSQSNTTTAASNANPSLKLGSRGDSVKKLQQYLKENGFYKGEINGNFDKNTRAAVIAFQKSKKVRADGVVGASTWALMQ</sequence>
<evidence type="ECO:0000313" key="4">
    <source>
        <dbReference type="Proteomes" id="UP001576784"/>
    </source>
</evidence>
<dbReference type="Pfam" id="PF01471">
    <property type="entry name" value="PG_binding_1"/>
    <property type="match status" value="1"/>
</dbReference>
<feature type="domain" description="Peptidoglycan binding-like" evidence="2">
    <location>
        <begin position="65"/>
        <end position="121"/>
    </location>
</feature>